<evidence type="ECO:0000313" key="3">
    <source>
        <dbReference type="Xenbase" id="XB-GENE-29079279"/>
    </source>
</evidence>
<dbReference type="OrthoDB" id="5984937at2759"/>
<proteinExistence type="predicted"/>
<dbReference type="PANTHER" id="PTHR47456:SF5">
    <property type="match status" value="1"/>
</dbReference>
<protein>
    <submittedName>
        <fullName evidence="2">Uncharacterized protein LOC100488577</fullName>
    </submittedName>
</protein>
<evidence type="ECO:0000313" key="2">
    <source>
        <dbReference type="RefSeq" id="XP_002940226.3"/>
    </source>
</evidence>
<dbReference type="RefSeq" id="XP_002940226.3">
    <property type="nucleotide sequence ID" value="XM_002940180.5"/>
</dbReference>
<reference evidence="2" key="1">
    <citation type="submission" date="2025-08" db="UniProtKB">
        <authorList>
            <consortium name="RefSeq"/>
        </authorList>
    </citation>
    <scope>IDENTIFICATION</scope>
    <source>
        <strain evidence="2">Nigerian</strain>
        <tissue evidence="2">Liver and blood</tissue>
    </source>
</reference>
<gene>
    <name evidence="2 3" type="primary">LOC100488577</name>
</gene>
<dbReference type="PANTHER" id="PTHR47456">
    <property type="entry name" value="PHD-TYPE DOMAIN-CONTAINING PROTEIN"/>
    <property type="match status" value="1"/>
</dbReference>
<dbReference type="Pfam" id="PF15299">
    <property type="entry name" value="ALS2CR8"/>
    <property type="match status" value="1"/>
</dbReference>
<dbReference type="KEGG" id="xtr:100488577"/>
<dbReference type="Xenbase" id="XB-GENE-29079279">
    <property type="gene designation" value="LOC100488577"/>
</dbReference>
<dbReference type="InterPro" id="IPR029309">
    <property type="entry name" value="CaRF"/>
</dbReference>
<dbReference type="GO" id="GO:0003700">
    <property type="term" value="F:DNA-binding transcription factor activity"/>
    <property type="evidence" value="ECO:0007669"/>
    <property type="project" value="InterPro"/>
</dbReference>
<dbReference type="GeneID" id="100488577"/>
<keyword evidence="1" id="KW-1185">Reference proteome</keyword>
<dbReference type="Proteomes" id="UP000008143">
    <property type="component" value="Chromosome 1"/>
</dbReference>
<name>A0A8J0QWM0_XENTR</name>
<organism evidence="1 2">
    <name type="scientific">Xenopus tropicalis</name>
    <name type="common">Western clawed frog</name>
    <name type="synonym">Silurana tropicalis</name>
    <dbReference type="NCBI Taxonomy" id="8364"/>
    <lineage>
        <taxon>Eukaryota</taxon>
        <taxon>Metazoa</taxon>
        <taxon>Chordata</taxon>
        <taxon>Craniata</taxon>
        <taxon>Vertebrata</taxon>
        <taxon>Euteleostomi</taxon>
        <taxon>Amphibia</taxon>
        <taxon>Batrachia</taxon>
        <taxon>Anura</taxon>
        <taxon>Pipoidea</taxon>
        <taxon>Pipidae</taxon>
        <taxon>Xenopodinae</taxon>
        <taxon>Xenopus</taxon>
        <taxon>Silurana</taxon>
    </lineage>
</organism>
<dbReference type="AlphaFoldDB" id="A0A8J0QWM0"/>
<sequence length="207" mass="24279">MDCPAKIFVYHLISFHDFQLERDSTRNRKVTVQTLKNGFEQNIDKDKGTHSYMIKFPKLSDHKNHATSGKLANIREKVDPRVRNKIVELYRSGVRKAIEIKRHTDTYVRHELFPSGDLPEASRRRFYPTQKDISNLMSKDRYEGKNSVLDQQNVVDLLNNWKQEKAINMFFRPHTIKINGDGHIFCFAIKQNGSKGFCRNMVIKLHC</sequence>
<accession>A0A8J0QWM0</accession>
<dbReference type="AGR" id="Xenbase:XB-GENE-29079279"/>
<evidence type="ECO:0000313" key="1">
    <source>
        <dbReference type="Proteomes" id="UP000008143"/>
    </source>
</evidence>